<dbReference type="Proteomes" id="UP000178495">
    <property type="component" value="Unassembled WGS sequence"/>
</dbReference>
<proteinExistence type="predicted"/>
<organism evidence="2 3">
    <name type="scientific">Candidatus Liptonbacteria bacterium RIFCSPLOWO2_01_FULL_56_20</name>
    <dbReference type="NCBI Taxonomy" id="1798652"/>
    <lineage>
        <taxon>Bacteria</taxon>
        <taxon>Candidatus Liptoniibacteriota</taxon>
    </lineage>
</organism>
<comment type="caution">
    <text evidence="2">The sequence shown here is derived from an EMBL/GenBank/DDBJ whole genome shotgun (WGS) entry which is preliminary data.</text>
</comment>
<keyword evidence="1" id="KW-0472">Membrane</keyword>
<sequence length="175" mass="19907">MQNVRRTVWLNIGFIALISIVFGVALYFMDREFLFRAGSVYADRSIIQGQAWSVGMLAVLKQAAPEAKRYEERLRLLLPAKDELLDFPRRLDGVSRAHQVSQTFSFRGNAVSPQGNEPGYIGFTIDAVGSYTNVVNFFRELEVKSTRFLVSIDSLDISRSDPQYRARAEGKVFFR</sequence>
<keyword evidence="1" id="KW-0812">Transmembrane</keyword>
<dbReference type="STRING" id="1798652.A3A43_03400"/>
<protein>
    <recommendedName>
        <fullName evidence="4">Type 4 fimbrial biogenesis protein PilO</fullName>
    </recommendedName>
</protein>
<name>A0A1G2CJC4_9BACT</name>
<dbReference type="EMBL" id="MHLC01000010">
    <property type="protein sequence ID" value="OGZ01459.1"/>
    <property type="molecule type" value="Genomic_DNA"/>
</dbReference>
<gene>
    <name evidence="2" type="ORF">A3A43_03400</name>
</gene>
<accession>A0A1G2CJC4</accession>
<feature type="transmembrane region" description="Helical" evidence="1">
    <location>
        <begin position="7"/>
        <end position="29"/>
    </location>
</feature>
<evidence type="ECO:0000313" key="3">
    <source>
        <dbReference type="Proteomes" id="UP000178495"/>
    </source>
</evidence>
<evidence type="ECO:0000313" key="2">
    <source>
        <dbReference type="EMBL" id="OGZ01459.1"/>
    </source>
</evidence>
<reference evidence="2 3" key="1">
    <citation type="journal article" date="2016" name="Nat. Commun.">
        <title>Thousands of microbial genomes shed light on interconnected biogeochemical processes in an aquifer system.</title>
        <authorList>
            <person name="Anantharaman K."/>
            <person name="Brown C.T."/>
            <person name="Hug L.A."/>
            <person name="Sharon I."/>
            <person name="Castelle C.J."/>
            <person name="Probst A.J."/>
            <person name="Thomas B.C."/>
            <person name="Singh A."/>
            <person name="Wilkins M.J."/>
            <person name="Karaoz U."/>
            <person name="Brodie E.L."/>
            <person name="Williams K.H."/>
            <person name="Hubbard S.S."/>
            <person name="Banfield J.F."/>
        </authorList>
    </citation>
    <scope>NUCLEOTIDE SEQUENCE [LARGE SCALE GENOMIC DNA]</scope>
</reference>
<dbReference type="AlphaFoldDB" id="A0A1G2CJC4"/>
<evidence type="ECO:0000256" key="1">
    <source>
        <dbReference type="SAM" id="Phobius"/>
    </source>
</evidence>
<evidence type="ECO:0008006" key="4">
    <source>
        <dbReference type="Google" id="ProtNLM"/>
    </source>
</evidence>
<keyword evidence="1" id="KW-1133">Transmembrane helix</keyword>